<keyword evidence="2" id="KW-1185">Reference proteome</keyword>
<comment type="caution">
    <text evidence="1">The sequence shown here is derived from an EMBL/GenBank/DDBJ whole genome shotgun (WGS) entry which is preliminary data.</text>
</comment>
<gene>
    <name evidence="1" type="ORF">AVEN_188389_1</name>
</gene>
<dbReference type="Proteomes" id="UP000499080">
    <property type="component" value="Unassembled WGS sequence"/>
</dbReference>
<dbReference type="AlphaFoldDB" id="A0A4Y2E9N6"/>
<accession>A0A4Y2E9N6</accession>
<evidence type="ECO:0000313" key="2">
    <source>
        <dbReference type="Proteomes" id="UP000499080"/>
    </source>
</evidence>
<name>A0A4Y2E9N6_ARAVE</name>
<evidence type="ECO:0000313" key="1">
    <source>
        <dbReference type="EMBL" id="GBM25792.1"/>
    </source>
</evidence>
<proteinExistence type="predicted"/>
<dbReference type="OrthoDB" id="6475849at2759"/>
<protein>
    <submittedName>
        <fullName evidence="1">Uncharacterized protein</fullName>
    </submittedName>
</protein>
<organism evidence="1 2">
    <name type="scientific">Araneus ventricosus</name>
    <name type="common">Orbweaver spider</name>
    <name type="synonym">Epeira ventricosa</name>
    <dbReference type="NCBI Taxonomy" id="182803"/>
    <lineage>
        <taxon>Eukaryota</taxon>
        <taxon>Metazoa</taxon>
        <taxon>Ecdysozoa</taxon>
        <taxon>Arthropoda</taxon>
        <taxon>Chelicerata</taxon>
        <taxon>Arachnida</taxon>
        <taxon>Araneae</taxon>
        <taxon>Araneomorphae</taxon>
        <taxon>Entelegynae</taxon>
        <taxon>Araneoidea</taxon>
        <taxon>Araneidae</taxon>
        <taxon>Araneus</taxon>
    </lineage>
</organism>
<sequence length="237" mass="26809">MSLSPLRVTVVSQKVVTIMDSEAPATLDERVGFRYLWGPPSYLINFSRFRELDLFLRKFSAELNLGRKIFRENKLKYDRRSESKFCHAFSQGSFITKINIQWHNKIQNFGYFPHIYHRHRYISPAVKSISRKYPGKNRCPASEGRSSQPATPLPCFKSDVPIVLTSLKEKGESLMGQDRGCRPSDPISPIPGNEYVLLYPVLCGILHYRSKTKSLNASNSGLQFGEGVAIACSIDGS</sequence>
<dbReference type="EMBL" id="BGPR01000546">
    <property type="protein sequence ID" value="GBM25792.1"/>
    <property type="molecule type" value="Genomic_DNA"/>
</dbReference>
<reference evidence="1 2" key="1">
    <citation type="journal article" date="2019" name="Sci. Rep.">
        <title>Orb-weaving spider Araneus ventricosus genome elucidates the spidroin gene catalogue.</title>
        <authorList>
            <person name="Kono N."/>
            <person name="Nakamura H."/>
            <person name="Ohtoshi R."/>
            <person name="Moran D.A.P."/>
            <person name="Shinohara A."/>
            <person name="Yoshida Y."/>
            <person name="Fujiwara M."/>
            <person name="Mori M."/>
            <person name="Tomita M."/>
            <person name="Arakawa K."/>
        </authorList>
    </citation>
    <scope>NUCLEOTIDE SEQUENCE [LARGE SCALE GENOMIC DNA]</scope>
</reference>